<dbReference type="PROSITE" id="PS51253">
    <property type="entry name" value="HTH_CENPB"/>
    <property type="match status" value="1"/>
</dbReference>
<sequence length="140" mass="16422">MPPIDDALAYTNTFEAAEHPPYREIARKYGVEHTTLARRHKGKTVSLNTSIENQSKLSPQQEKTLVKYIKLLTGCRLPPTRSMIKNYASYVAESDVSWSWVTRFLNRHKEELKPLWTSAMDRNRHNANSEYKYELYFELI</sequence>
<protein>
    <recommendedName>
        <fullName evidence="2">HTH CENPB-type domain-containing protein</fullName>
    </recommendedName>
</protein>
<dbReference type="InterPro" id="IPR006600">
    <property type="entry name" value="HTH_CenpB_DNA-bd_dom"/>
</dbReference>
<keyword evidence="1" id="KW-0238">DNA-binding</keyword>
<dbReference type="Proteomes" id="UP000244855">
    <property type="component" value="Unassembled WGS sequence"/>
</dbReference>
<dbReference type="OrthoDB" id="3938460at2759"/>
<dbReference type="SMART" id="SM00674">
    <property type="entry name" value="CENPB"/>
    <property type="match status" value="1"/>
</dbReference>
<gene>
    <name evidence="3" type="ORF">DM02DRAFT_466434</name>
</gene>
<dbReference type="AlphaFoldDB" id="A0A2V1CWI9"/>
<evidence type="ECO:0000313" key="3">
    <source>
        <dbReference type="EMBL" id="PVH90088.1"/>
    </source>
</evidence>
<keyword evidence="4" id="KW-1185">Reference proteome</keyword>
<organism evidence="3 4">
    <name type="scientific">Periconia macrospinosa</name>
    <dbReference type="NCBI Taxonomy" id="97972"/>
    <lineage>
        <taxon>Eukaryota</taxon>
        <taxon>Fungi</taxon>
        <taxon>Dikarya</taxon>
        <taxon>Ascomycota</taxon>
        <taxon>Pezizomycotina</taxon>
        <taxon>Dothideomycetes</taxon>
        <taxon>Pleosporomycetidae</taxon>
        <taxon>Pleosporales</taxon>
        <taxon>Massarineae</taxon>
        <taxon>Periconiaceae</taxon>
        <taxon>Periconia</taxon>
    </lineage>
</organism>
<feature type="non-terminal residue" evidence="3">
    <location>
        <position position="140"/>
    </location>
</feature>
<evidence type="ECO:0000259" key="2">
    <source>
        <dbReference type="PROSITE" id="PS51253"/>
    </source>
</evidence>
<dbReference type="Pfam" id="PF03221">
    <property type="entry name" value="HTH_Tnp_Tc5"/>
    <property type="match status" value="1"/>
</dbReference>
<evidence type="ECO:0000313" key="4">
    <source>
        <dbReference type="Proteomes" id="UP000244855"/>
    </source>
</evidence>
<evidence type="ECO:0000256" key="1">
    <source>
        <dbReference type="ARBA" id="ARBA00023125"/>
    </source>
</evidence>
<dbReference type="GO" id="GO:0003677">
    <property type="term" value="F:DNA binding"/>
    <property type="evidence" value="ECO:0007669"/>
    <property type="project" value="UniProtKB-KW"/>
</dbReference>
<proteinExistence type="predicted"/>
<name>A0A2V1CWI9_9PLEO</name>
<reference evidence="3 4" key="1">
    <citation type="journal article" date="2018" name="Sci. Rep.">
        <title>Comparative genomics provides insights into the lifestyle and reveals functional heterogeneity of dark septate endophytic fungi.</title>
        <authorList>
            <person name="Knapp D.G."/>
            <person name="Nemeth J.B."/>
            <person name="Barry K."/>
            <person name="Hainaut M."/>
            <person name="Henrissat B."/>
            <person name="Johnson J."/>
            <person name="Kuo A."/>
            <person name="Lim J.H.P."/>
            <person name="Lipzen A."/>
            <person name="Nolan M."/>
            <person name="Ohm R.A."/>
            <person name="Tamas L."/>
            <person name="Grigoriev I.V."/>
            <person name="Spatafora J.W."/>
            <person name="Nagy L.G."/>
            <person name="Kovacs G.M."/>
        </authorList>
    </citation>
    <scope>NUCLEOTIDE SEQUENCE [LARGE SCALE GENOMIC DNA]</scope>
    <source>
        <strain evidence="3 4">DSE2036</strain>
    </source>
</reference>
<accession>A0A2V1CWI9</accession>
<feature type="domain" description="HTH CENPB-type" evidence="2">
    <location>
        <begin position="49"/>
        <end position="114"/>
    </location>
</feature>
<dbReference type="STRING" id="97972.A0A2V1CWI9"/>
<dbReference type="EMBL" id="KZ806736">
    <property type="protein sequence ID" value="PVH90088.1"/>
    <property type="molecule type" value="Genomic_DNA"/>
</dbReference>